<evidence type="ECO:0000313" key="1">
    <source>
        <dbReference type="EMBL" id="EJX09291.1"/>
    </source>
</evidence>
<gene>
    <name evidence="1" type="ORF">EVA_02596</name>
</gene>
<dbReference type="AlphaFoldDB" id="J9D8Z0"/>
<sequence length="63" mass="7928">MFRYQYENDHHRQYNTKRDQSCHPINLTPKVSNINHCLMFLNYLLLYYIYPFHTCQNHPRWPL</sequence>
<proteinExistence type="predicted"/>
<dbReference type="EMBL" id="AMCI01000425">
    <property type="protein sequence ID" value="EJX09291.1"/>
    <property type="molecule type" value="Genomic_DNA"/>
</dbReference>
<accession>J9D8Z0</accession>
<organism evidence="1">
    <name type="scientific">gut metagenome</name>
    <dbReference type="NCBI Taxonomy" id="749906"/>
    <lineage>
        <taxon>unclassified sequences</taxon>
        <taxon>metagenomes</taxon>
        <taxon>organismal metagenomes</taxon>
    </lineage>
</organism>
<protein>
    <submittedName>
        <fullName evidence="1">Uncharacterized protein</fullName>
    </submittedName>
</protein>
<reference evidence="1" key="1">
    <citation type="journal article" date="2012" name="PLoS ONE">
        <title>Gene sets for utilization of primary and secondary nutrition supplies in the distal gut of endangered iberian lynx.</title>
        <authorList>
            <person name="Alcaide M."/>
            <person name="Messina E."/>
            <person name="Richter M."/>
            <person name="Bargiela R."/>
            <person name="Peplies J."/>
            <person name="Huws S.A."/>
            <person name="Newbold C.J."/>
            <person name="Golyshin P.N."/>
            <person name="Simon M.A."/>
            <person name="Lopez G."/>
            <person name="Yakimov M.M."/>
            <person name="Ferrer M."/>
        </authorList>
    </citation>
    <scope>NUCLEOTIDE SEQUENCE</scope>
</reference>
<name>J9D8Z0_9ZZZZ</name>
<comment type="caution">
    <text evidence="1">The sequence shown here is derived from an EMBL/GenBank/DDBJ whole genome shotgun (WGS) entry which is preliminary data.</text>
</comment>